<feature type="compositionally biased region" description="Basic residues" evidence="8">
    <location>
        <begin position="1"/>
        <end position="12"/>
    </location>
</feature>
<keyword evidence="5" id="KW-0539">Nucleus</keyword>
<evidence type="ECO:0000256" key="6">
    <source>
        <dbReference type="ARBA" id="ARBA00023306"/>
    </source>
</evidence>
<dbReference type="InterPro" id="IPR016314">
    <property type="entry name" value="Cdc6/18"/>
</dbReference>
<dbReference type="GeneID" id="25904904"/>
<dbReference type="InterPro" id="IPR050311">
    <property type="entry name" value="ORC1/CDC6"/>
</dbReference>
<dbReference type="Pfam" id="PF13401">
    <property type="entry name" value="AAA_22"/>
    <property type="match status" value="1"/>
</dbReference>
<evidence type="ECO:0000259" key="9">
    <source>
        <dbReference type="SMART" id="SM01074"/>
    </source>
</evidence>
<dbReference type="SUPFAM" id="SSF52540">
    <property type="entry name" value="P-loop containing nucleoside triphosphate hydrolases"/>
    <property type="match status" value="1"/>
</dbReference>
<evidence type="ECO:0000313" key="11">
    <source>
        <dbReference type="Proteomes" id="UP000054560"/>
    </source>
</evidence>
<feature type="region of interest" description="Disordered" evidence="8">
    <location>
        <begin position="1"/>
        <end position="94"/>
    </location>
</feature>
<dbReference type="PANTHER" id="PTHR10763">
    <property type="entry name" value="CELL DIVISION CONTROL PROTEIN 6-RELATED"/>
    <property type="match status" value="1"/>
</dbReference>
<dbReference type="SMART" id="SM01074">
    <property type="entry name" value="Cdc6_C"/>
    <property type="match status" value="1"/>
</dbReference>
<evidence type="ECO:0000313" key="10">
    <source>
        <dbReference type="EMBL" id="KNC83348.1"/>
    </source>
</evidence>
<proteinExistence type="inferred from homology"/>
<dbReference type="Gene3D" id="1.10.10.10">
    <property type="entry name" value="Winged helix-like DNA-binding domain superfamily/Winged helix DNA-binding domain"/>
    <property type="match status" value="1"/>
</dbReference>
<dbReference type="EMBL" id="KQ241841">
    <property type="protein sequence ID" value="KNC83348.1"/>
    <property type="molecule type" value="Genomic_DNA"/>
</dbReference>
<dbReference type="Pfam" id="PF22606">
    <property type="entry name" value="Cdc6-ORC-like_ATPase_lid"/>
    <property type="match status" value="1"/>
</dbReference>
<dbReference type="PIRSF" id="PIRSF001767">
    <property type="entry name" value="Cdc6"/>
    <property type="match status" value="1"/>
</dbReference>
<evidence type="ECO:0000256" key="4">
    <source>
        <dbReference type="ARBA" id="ARBA00022705"/>
    </source>
</evidence>
<feature type="compositionally biased region" description="Polar residues" evidence="8">
    <location>
        <begin position="16"/>
        <end position="36"/>
    </location>
</feature>
<dbReference type="RefSeq" id="XP_014157250.1">
    <property type="nucleotide sequence ID" value="XM_014301775.1"/>
</dbReference>
<dbReference type="PANTHER" id="PTHR10763:SF26">
    <property type="entry name" value="CELL DIVISION CONTROL PROTEIN 6 HOMOLOG"/>
    <property type="match status" value="1"/>
</dbReference>
<evidence type="ECO:0000256" key="7">
    <source>
        <dbReference type="PIRNR" id="PIRNR001767"/>
    </source>
</evidence>
<evidence type="ECO:0000256" key="2">
    <source>
        <dbReference type="ARBA" id="ARBA00006184"/>
    </source>
</evidence>
<dbReference type="InterPro" id="IPR036388">
    <property type="entry name" value="WH-like_DNA-bd_sf"/>
</dbReference>
<protein>
    <recommendedName>
        <fullName evidence="7">Cell division control protein</fullName>
    </recommendedName>
</protein>
<evidence type="ECO:0000256" key="8">
    <source>
        <dbReference type="SAM" id="MobiDB-lite"/>
    </source>
</evidence>
<feature type="domain" description="Cdc6 C-terminal" evidence="9">
    <location>
        <begin position="472"/>
        <end position="554"/>
    </location>
</feature>
<keyword evidence="4" id="KW-0235">DNA replication</keyword>
<name>A0A0L0G511_9EUKA</name>
<dbReference type="OrthoDB" id="1926878at2759"/>
<evidence type="ECO:0000256" key="1">
    <source>
        <dbReference type="ARBA" id="ARBA00004123"/>
    </source>
</evidence>
<keyword evidence="11" id="KW-1185">Reference proteome</keyword>
<dbReference type="STRING" id="667725.A0A0L0G511"/>
<comment type="similarity">
    <text evidence="2 7">Belongs to the CDC6/cdc18 family.</text>
</comment>
<evidence type="ECO:0000256" key="3">
    <source>
        <dbReference type="ARBA" id="ARBA00022618"/>
    </source>
</evidence>
<dbReference type="GO" id="GO:0003688">
    <property type="term" value="F:DNA replication origin binding"/>
    <property type="evidence" value="ECO:0007669"/>
    <property type="project" value="TreeGrafter"/>
</dbReference>
<keyword evidence="3" id="KW-0132">Cell division</keyword>
<accession>A0A0L0G511</accession>
<dbReference type="GO" id="GO:0016887">
    <property type="term" value="F:ATP hydrolysis activity"/>
    <property type="evidence" value="ECO:0007669"/>
    <property type="project" value="InterPro"/>
</dbReference>
<keyword evidence="6" id="KW-0131">Cell cycle</keyword>
<dbReference type="GO" id="GO:0051301">
    <property type="term" value="P:cell division"/>
    <property type="evidence" value="ECO:0007669"/>
    <property type="project" value="UniProtKB-UniRule"/>
</dbReference>
<dbReference type="InterPro" id="IPR015163">
    <property type="entry name" value="Cdc6_C"/>
</dbReference>
<dbReference type="InterPro" id="IPR054425">
    <property type="entry name" value="Cdc6_ORC1-like_ATPase_lid"/>
</dbReference>
<dbReference type="Proteomes" id="UP000054560">
    <property type="component" value="Unassembled WGS sequence"/>
</dbReference>
<dbReference type="InterPro" id="IPR027417">
    <property type="entry name" value="P-loop_NTPase"/>
</dbReference>
<dbReference type="AlphaFoldDB" id="A0A0L0G511"/>
<gene>
    <name evidence="10" type="ORF">SARC_04400</name>
</gene>
<dbReference type="Gene3D" id="1.10.8.60">
    <property type="match status" value="1"/>
</dbReference>
<dbReference type="GO" id="GO:0005634">
    <property type="term" value="C:nucleus"/>
    <property type="evidence" value="ECO:0007669"/>
    <property type="project" value="UniProtKB-SubCell"/>
</dbReference>
<dbReference type="InterPro" id="IPR036390">
    <property type="entry name" value="WH_DNA-bd_sf"/>
</dbReference>
<comment type="subcellular location">
    <subcellularLocation>
        <location evidence="1">Nucleus</location>
    </subcellularLocation>
</comment>
<organism evidence="10 11">
    <name type="scientific">Sphaeroforma arctica JP610</name>
    <dbReference type="NCBI Taxonomy" id="667725"/>
    <lineage>
        <taxon>Eukaryota</taxon>
        <taxon>Ichthyosporea</taxon>
        <taxon>Ichthyophonida</taxon>
        <taxon>Sphaeroforma</taxon>
    </lineage>
</organism>
<reference evidence="10 11" key="1">
    <citation type="submission" date="2011-02" db="EMBL/GenBank/DDBJ databases">
        <title>The Genome Sequence of Sphaeroforma arctica JP610.</title>
        <authorList>
            <consortium name="The Broad Institute Genome Sequencing Platform"/>
            <person name="Russ C."/>
            <person name="Cuomo C."/>
            <person name="Young S.K."/>
            <person name="Zeng Q."/>
            <person name="Gargeya S."/>
            <person name="Alvarado L."/>
            <person name="Berlin A."/>
            <person name="Chapman S.B."/>
            <person name="Chen Z."/>
            <person name="Freedman E."/>
            <person name="Gellesch M."/>
            <person name="Goldberg J."/>
            <person name="Griggs A."/>
            <person name="Gujja S."/>
            <person name="Heilman E."/>
            <person name="Heiman D."/>
            <person name="Howarth C."/>
            <person name="Mehta T."/>
            <person name="Neiman D."/>
            <person name="Pearson M."/>
            <person name="Roberts A."/>
            <person name="Saif S."/>
            <person name="Shea T."/>
            <person name="Shenoy N."/>
            <person name="Sisk P."/>
            <person name="Stolte C."/>
            <person name="Sykes S."/>
            <person name="White J."/>
            <person name="Yandava C."/>
            <person name="Burger G."/>
            <person name="Gray M.W."/>
            <person name="Holland P.W.H."/>
            <person name="King N."/>
            <person name="Lang F.B.F."/>
            <person name="Roger A.J."/>
            <person name="Ruiz-Trillo I."/>
            <person name="Haas B."/>
            <person name="Nusbaum C."/>
            <person name="Birren B."/>
        </authorList>
    </citation>
    <scope>NUCLEOTIDE SEQUENCE [LARGE SCALE GENOMIC DNA]</scope>
    <source>
        <strain evidence="10 11">JP610</strain>
    </source>
</reference>
<dbReference type="eggNOG" id="KOG2227">
    <property type="taxonomic scope" value="Eukaryota"/>
</dbReference>
<dbReference type="InterPro" id="IPR049945">
    <property type="entry name" value="AAA_22"/>
</dbReference>
<evidence type="ECO:0000256" key="5">
    <source>
        <dbReference type="ARBA" id="ARBA00023242"/>
    </source>
</evidence>
<sequence length="579" mass="63649">MVHQRTTRRSPRTPKDSGTASPVNDENDSSLHNRPQVSIGGLQGLGLRRTPKRRKTSPTDDDTSPPVCTRKRARQQCGEIVTPSRKRDKSHDTTGKCEAIARNIASKNMDAVCTSASKRQEIQKDVQIDQQSAAMADAGGLSDGVGQGETVDILTAMKKSLHSSAIPDALIGRVKEYKQVQDFWHNCYAKKLSGALYISGSPGTGKTASVDMVEKEIHAWEKKQKRSKRMLVVKINCMSVITPRAIYTEIYTQITGGCVPMAGASEAVEGILCPEPADRAKLPMITVIVDEVDALSRNDKNVLYHLFELPQLKHSRLILIGIANTLDFTDRLLPRLRAKSCEPMSIVFNPYTRAEIVAILQGRISSVSERYEDKTVVADKMAVEFCARKISATSGDIRQAMEVLRKAVVVAAEQSKYKISCQSEGTQPTTASTPAIKVSVGHVLAVFKGNSNSAIVQKVKGLPLHHLIILLVYTTYVIENTAHNAKRMTVGKLHDTYSIWCREKIGAPVSNTDVTDILEMLQGMGILDVASRPANIRQREITLRADIKDIRKGVAHDEILKGHILAYDLKTGRTPQPTT</sequence>
<dbReference type="GO" id="GO:0033314">
    <property type="term" value="P:mitotic DNA replication checkpoint signaling"/>
    <property type="evidence" value="ECO:0007669"/>
    <property type="project" value="TreeGrafter"/>
</dbReference>
<dbReference type="Gene3D" id="3.40.50.300">
    <property type="entry name" value="P-loop containing nucleotide triphosphate hydrolases"/>
    <property type="match status" value="1"/>
</dbReference>
<dbReference type="GO" id="GO:0006270">
    <property type="term" value="P:DNA replication initiation"/>
    <property type="evidence" value="ECO:0007669"/>
    <property type="project" value="UniProtKB-UniRule"/>
</dbReference>
<dbReference type="SUPFAM" id="SSF46785">
    <property type="entry name" value="Winged helix' DNA-binding domain"/>
    <property type="match status" value="1"/>
</dbReference>
<dbReference type="Pfam" id="PF09079">
    <property type="entry name" value="WHD_Cdc6"/>
    <property type="match status" value="1"/>
</dbReference>